<evidence type="ECO:0000256" key="1">
    <source>
        <dbReference type="SAM" id="SignalP"/>
    </source>
</evidence>
<keyword evidence="3" id="KW-1185">Reference proteome</keyword>
<organism evidence="2 3">
    <name type="scientific">Sinimarinibacterium flocculans</name>
    <dbReference type="NCBI Taxonomy" id="985250"/>
    <lineage>
        <taxon>Bacteria</taxon>
        <taxon>Pseudomonadati</taxon>
        <taxon>Pseudomonadota</taxon>
        <taxon>Gammaproteobacteria</taxon>
        <taxon>Nevskiales</taxon>
        <taxon>Nevskiaceae</taxon>
        <taxon>Sinimarinibacterium</taxon>
    </lineage>
</organism>
<proteinExistence type="predicted"/>
<dbReference type="OrthoDB" id="9846268at2"/>
<dbReference type="Proteomes" id="UP000248330">
    <property type="component" value="Unassembled WGS sequence"/>
</dbReference>
<gene>
    <name evidence="2" type="ORF">C8D93_103377</name>
</gene>
<comment type="caution">
    <text evidence="2">The sequence shown here is derived from an EMBL/GenBank/DDBJ whole genome shotgun (WGS) entry which is preliminary data.</text>
</comment>
<dbReference type="RefSeq" id="WP_146216550.1">
    <property type="nucleotide sequence ID" value="NZ_CAKZQT010000029.1"/>
</dbReference>
<evidence type="ECO:0000313" key="3">
    <source>
        <dbReference type="Proteomes" id="UP000248330"/>
    </source>
</evidence>
<dbReference type="EMBL" id="QICN01000003">
    <property type="protein sequence ID" value="PXV69801.1"/>
    <property type="molecule type" value="Genomic_DNA"/>
</dbReference>
<feature type="chain" id="PRO_5016336746" evidence="1">
    <location>
        <begin position="24"/>
        <end position="281"/>
    </location>
</feature>
<feature type="signal peptide" evidence="1">
    <location>
        <begin position="1"/>
        <end position="23"/>
    </location>
</feature>
<evidence type="ECO:0000313" key="2">
    <source>
        <dbReference type="EMBL" id="PXV69801.1"/>
    </source>
</evidence>
<reference evidence="2 3" key="1">
    <citation type="submission" date="2018-04" db="EMBL/GenBank/DDBJ databases">
        <title>Genomic Encyclopedia of Type Strains, Phase IV (KMG-IV): sequencing the most valuable type-strain genomes for metagenomic binning, comparative biology and taxonomic classification.</title>
        <authorList>
            <person name="Goeker M."/>
        </authorList>
    </citation>
    <scope>NUCLEOTIDE SEQUENCE [LARGE SCALE GENOMIC DNA]</scope>
    <source>
        <strain evidence="2 3">DSM 104150</strain>
    </source>
</reference>
<accession>A0A318EBD1</accession>
<protein>
    <submittedName>
        <fullName evidence="2">Uncharacterized protein</fullName>
    </submittedName>
</protein>
<name>A0A318EBD1_9GAMM</name>
<keyword evidence="1" id="KW-0732">Signal</keyword>
<sequence length="281" mass="29341">MRHLLAPLMLAAAAAGPWSVAQAQLLGGVIGDTVTFSASVQTSASEVYGFPAGPRRCYPGQELVTTRVCSDADTAASTQPGETIATLSFIEPPLNTPPNARVQGDGAAFHDAQTTSRGYLKRYEASVDALSHITGPNRGDMEADATAATGVEFAVLSLLRPTVAQLSGTLRVRATDPQQTFIEPAFQAAYPGLLLKLERVGGEVVFQASVAPVPGGEFAELAVDETLTLANGRYRLSLVSGARVIHLSAVFASIGNGKVSEAQAGGEFVLTLDNHLLRLLP</sequence>
<dbReference type="AlphaFoldDB" id="A0A318EBD1"/>